<feature type="compositionally biased region" description="Basic and acidic residues" evidence="7">
    <location>
        <begin position="2353"/>
        <end position="2366"/>
    </location>
</feature>
<dbReference type="InterPro" id="IPR029334">
    <property type="entry name" value="PP1-bd"/>
</dbReference>
<feature type="compositionally biased region" description="Basic and acidic residues" evidence="7">
    <location>
        <begin position="2597"/>
        <end position="2620"/>
    </location>
</feature>
<dbReference type="Pfam" id="PF00498">
    <property type="entry name" value="FHA"/>
    <property type="match status" value="1"/>
</dbReference>
<dbReference type="InterPro" id="IPR012568">
    <property type="entry name" value="KI67R"/>
</dbReference>
<dbReference type="Pfam" id="PF08065">
    <property type="entry name" value="KI67R"/>
    <property type="match status" value="17"/>
</dbReference>
<evidence type="ECO:0000256" key="3">
    <source>
        <dbReference type="ARBA" id="ARBA00022553"/>
    </source>
</evidence>
<keyword evidence="4" id="KW-0832">Ubl conjugation</keyword>
<dbReference type="EMBL" id="CABDUW010001511">
    <property type="protein sequence ID" value="VTJ82220.1"/>
    <property type="molecule type" value="Genomic_DNA"/>
</dbReference>
<feature type="compositionally biased region" description="Low complexity" evidence="7">
    <location>
        <begin position="2495"/>
        <end position="2505"/>
    </location>
</feature>
<evidence type="ECO:0000256" key="1">
    <source>
        <dbReference type="ARBA" id="ARBA00004123"/>
    </source>
</evidence>
<keyword evidence="6" id="KW-0131">Cell cycle</keyword>
<feature type="region of interest" description="Disordered" evidence="7">
    <location>
        <begin position="98"/>
        <end position="152"/>
    </location>
</feature>
<dbReference type="SMART" id="SM00240">
    <property type="entry name" value="FHA"/>
    <property type="match status" value="1"/>
</dbReference>
<feature type="compositionally biased region" description="Basic residues" evidence="7">
    <location>
        <begin position="2708"/>
        <end position="2720"/>
    </location>
</feature>
<feature type="region of interest" description="Disordered" evidence="7">
    <location>
        <begin position="1175"/>
        <end position="1278"/>
    </location>
</feature>
<name>A0A5E4CLJ1_MARMO</name>
<dbReference type="GO" id="GO:0051983">
    <property type="term" value="P:regulation of chromosome segregation"/>
    <property type="evidence" value="ECO:0007669"/>
    <property type="project" value="TreeGrafter"/>
</dbReference>
<feature type="region of interest" description="Disordered" evidence="7">
    <location>
        <begin position="749"/>
        <end position="779"/>
    </location>
</feature>
<feature type="compositionally biased region" description="Basic and acidic residues" evidence="7">
    <location>
        <begin position="2935"/>
        <end position="2945"/>
    </location>
</feature>
<feature type="region of interest" description="Disordered" evidence="7">
    <location>
        <begin position="393"/>
        <end position="412"/>
    </location>
</feature>
<feature type="compositionally biased region" description="Basic and acidic residues" evidence="7">
    <location>
        <begin position="1328"/>
        <end position="1341"/>
    </location>
</feature>
<feature type="compositionally biased region" description="Basic and acidic residues" evidence="7">
    <location>
        <begin position="3021"/>
        <end position="3040"/>
    </location>
</feature>
<evidence type="ECO:0000256" key="4">
    <source>
        <dbReference type="ARBA" id="ARBA00022843"/>
    </source>
</evidence>
<feature type="region of interest" description="Disordered" evidence="7">
    <location>
        <begin position="499"/>
        <end position="526"/>
    </location>
</feature>
<feature type="region of interest" description="Disordered" evidence="7">
    <location>
        <begin position="1104"/>
        <end position="1163"/>
    </location>
</feature>
<dbReference type="Pfam" id="PF15276">
    <property type="entry name" value="PP1_bind"/>
    <property type="match status" value="1"/>
</dbReference>
<evidence type="ECO:0000256" key="2">
    <source>
        <dbReference type="ARBA" id="ARBA00022499"/>
    </source>
</evidence>
<dbReference type="PROSITE" id="PS51257">
    <property type="entry name" value="PROKAR_LIPOPROTEIN"/>
    <property type="match status" value="1"/>
</dbReference>
<feature type="compositionally biased region" description="Basic and acidic residues" evidence="7">
    <location>
        <begin position="903"/>
        <end position="923"/>
    </location>
</feature>
<dbReference type="InterPro" id="IPR008984">
    <property type="entry name" value="SMAD_FHA_dom_sf"/>
</dbReference>
<dbReference type="GO" id="GO:0007088">
    <property type="term" value="P:regulation of mitotic nuclear division"/>
    <property type="evidence" value="ECO:0007669"/>
    <property type="project" value="TreeGrafter"/>
</dbReference>
<dbReference type="GO" id="GO:0005634">
    <property type="term" value="C:nucleus"/>
    <property type="evidence" value="ECO:0007669"/>
    <property type="project" value="UniProtKB-SubCell"/>
</dbReference>
<feature type="compositionally biased region" description="Basic residues" evidence="7">
    <location>
        <begin position="3321"/>
        <end position="3332"/>
    </location>
</feature>
<feature type="compositionally biased region" description="Basic and acidic residues" evidence="7">
    <location>
        <begin position="1929"/>
        <end position="1942"/>
    </location>
</feature>
<feature type="compositionally biased region" description="Basic and acidic residues" evidence="7">
    <location>
        <begin position="1571"/>
        <end position="1584"/>
    </location>
</feature>
<feature type="compositionally biased region" description="Basic residues" evidence="7">
    <location>
        <begin position="1060"/>
        <end position="1069"/>
    </location>
</feature>
<comment type="subcellular location">
    <subcellularLocation>
        <location evidence="1">Nucleus</location>
    </subcellularLocation>
</comment>
<dbReference type="SUPFAM" id="SSF49879">
    <property type="entry name" value="SMAD/FHA domain"/>
    <property type="match status" value="1"/>
</dbReference>
<proteinExistence type="predicted"/>
<keyword evidence="10" id="KW-1185">Reference proteome</keyword>
<protein>
    <recommendedName>
        <fullName evidence="8">FHA domain-containing protein</fullName>
    </recommendedName>
</protein>
<organism evidence="9 10">
    <name type="scientific">Marmota monax</name>
    <name type="common">Woodchuck</name>
    <dbReference type="NCBI Taxonomy" id="9995"/>
    <lineage>
        <taxon>Eukaryota</taxon>
        <taxon>Metazoa</taxon>
        <taxon>Chordata</taxon>
        <taxon>Craniata</taxon>
        <taxon>Vertebrata</taxon>
        <taxon>Euteleostomi</taxon>
        <taxon>Mammalia</taxon>
        <taxon>Eutheria</taxon>
        <taxon>Euarchontoglires</taxon>
        <taxon>Glires</taxon>
        <taxon>Rodentia</taxon>
        <taxon>Sciuromorpha</taxon>
        <taxon>Sciuridae</taxon>
        <taxon>Xerinae</taxon>
        <taxon>Marmotini</taxon>
        <taxon>Marmota</taxon>
    </lineage>
</organism>
<evidence type="ECO:0000313" key="10">
    <source>
        <dbReference type="Proteomes" id="UP000335636"/>
    </source>
</evidence>
<accession>A0A5E4CLJ1</accession>
<sequence>MRPAGRLVTIKRSGADGAHFPLSLSSCLFGRGTECDIRIQLPVVSKQHCKIEIKEQKAILCNFSSTNPAQVNGSAIQEPVPLKHGDIITIIDRSFRYEDESRQNGSKSTESPGRTREQGPAWRASRAGSSADPDGKEQDSKAHSKIMERNAWGKPVEYAKEITGDSSALDGADPEPPSALSSEHQGQDGRNAGDTSSGDFKAKPRVTLVSGHGTPRSVASAQCFDNSKRSESPFKKLYQSMKEELDANPPGQNVQCHRKSGAHSGGTAERESTGGLQREPQLVLSSQPRRKSGRSTPMKEDPFPEPETSQTEKGSDLEPVEASKRLVGTSTPLSKMTRGKAPVPCPQLPSFAQEHKNEDLHVTLSESARVKAVGVTRTPGKLLIRNQAPIKAEGTANLNKKPENLSSRSRRSVPTNMEVLPAEIQSQPFLTQYLTQVEKKIQKESFNKPEKLGTAAGQICSGLPGLSSVDISNFGDSINKSEDLSLKRRRVSFGGRLRPELFDENLPPNTPLKKGETPAKRKSLAAHSPAVLKKIIKEQPVSPGTESSGVCWEVKAQSVSTGSPAASPRITAAGPGDQRRRSGKASAASGGNKSPQDTPKKAGRKSGQLSSKRTSISRSQHGILQMICSKRRSGASEANLIVAKSWADVVKLGAKQTQTKVVKHGPQRQVHRRQRRPNTPKKPTGPVHHQFSTGHANSPCTIIIGKAQIEKVTAPARPYRMLNNLVFSQKMDYNEDLSGLTEMFKTPVKEMTQRTTTSPSTLSSSEKLLGKKPQVTNSGGKLLPLTLEISGSNVLSSTQKTAEEPSETCFASPSLRRQSIRKVENTEKTPRNIGTMTHFEMRTPEFSPEPLKTVSSANKLRRSVELRNAEVSAVESKTEAGADAAGALPGRRLRETPWGGQEGGREESAQSEGKGGRVTDGRRSRTGGLKSEPTASLTDPEKTLNVGPWEDPSGSQRLPRTPGCTKETVNEEKEATKLPCGTPLPSPATPTASGKRQRKRSLGKVDVQEEASALRKRAHLPMAATHSHAAPGGDEESTGVLKGTPEQKKDSVVYGTGMKRGPRTPKKKTQPLEDLAGFKELFQTPKHIEESMAVDKKRLLVKFPEPGPVGTSTSTKTQVNTLQGRVDVKQECPAPERLRDTPREARHTGRASGAGGSAVRALEDSAQQALCPVANVTASRRQPGTPREKAQPLEDLAGFQELFQTPGRGKHLKTTGETTDAPCKSTGPEPRGTLTPSKRRPSTSLQKVEKEELSVLSKLSQSPGRAMHTPAGPVQEEKGVRALGTPRQKLDLTDNLSGLKRRRRTPKEKAQPLEDLAGFQELFQTPGWDKDPKTPGERTDVLCKSTGLELVRAPASTRRRSKTSVGKVEVKEETSVRRELTQMSQEGPHTPRGPEGDDKAIRALEEPAQQALRPAAKVTGSRRQPRAPREKAQPLEDLAGFQELFQTPGRGKDPKTTGETTDVPCKSTGPEPRDTPTPSKRRPRTSLQKVEEKEALPALRKVSQSPGRAMHTPAGPVQEEKGARALGTPRQKLDLTDNLSGLKRQRRTPKEKAQPLEDLAGFQELFQTPGWDKDPKTPGERTDALCKTAGSEGVRATASTKRRSKAGVGKLEEQEELSQSPGRAMHTPAGPVQEEKGARALGTPRQKLDLTDNLSGLKRRRRTPKEKAQPLEDLAGFQELFQTPGRGKDLKTPGETTDAPCKSVELEPRGTLTSSKRRPRTGLQKVEEKEELSPVIKPKQILGDAAHTEAESTGDDKSVKMVKKPVKRKLDTTEKVTGRKRRRGAAEGEAQPPQDLAGFQDLFSAPGRCEDPTSAGETTDLPCRSPGPEPGDTPARSKGLPRTRLRTVEVKEALPALRKVSQSPGRAMHTRTGPVQEEKGVRALGTPRQKLDLTDNLSGLKRQRRTPKEKAQPLEDLAGFQELFQTPGWDKDPKTPGERTDALCKTAGSEGVRATASTKRRSKAGVGKLEEQEELSVLSKLSQSPGRAMHTPTGPVQEEKGARVLGTPKQKLDLTDNLSGLKRRRRTPKEKAQPLEDLAGFQELFQTPGWDKDPKTPGERTDVLCKSTGLELVRAPASTRRRSKTSVGKVEVKEETSVRRELTQMSQEAPHTPRGPEGDDKAIRALEEPAQQALRPAAKVTGSRRQPRAPREKAQPLEDLAGFQELFQTPGRGKDPKTTGETTDVPCKSTGPEPRGTPTPSKGWPRTSLQKVEEKEELSVLSKLSQSPGRAMHTPAGPVQEEKGARALGTPRQKLDLTDNLSGLKRQRRTPKEKAQPLEDLAGFQELFQTPGRGKDLKTPGETTDAPCKSVELEPRGTLTSSKRRPRTGLQKVEEKEELSPVIKPKQILGDAAHTEAESTGDDKSVKMVKKPVKRKLDTTEKVTGRKRRRGAAEGEAQPPQDLAGSKDPISAPGPSEEPTRDEKTTESPCRSPQPEPGHTPASTKGLPRTRLRTAEVKEEPPAVRKPARTSRATRHTRTAPGGEDQGSRASEGSAQQARAPAARATGIRRLRGAPEAQPLEDLAGSKEPIPAPGPTEGLAGEGKTTKIPCESPEAEPVAAPAPPKRQPRAGLRKAPVTEEISVQGEVAGTSGGPVHTHPEPKGDSKNIKVLKEPVKRKLDPAAGTSGRKRRRGAAEGEAQPPEDLAGSKDPIPAPGPSEEPTRDEKTTESPCRSPQPEPGHTPASTKGLPRTRLRTAEVKEEPPAVRKPARTSRATRHTRTAPEGEDQGSRASEGSAQQARAPAARATGIRRLRGAAEGQPPEDLAGSKELIQAPGPSEEPTRDEKTTESPCKSPQPEPGHTPASTKGLPRTRLRTAEVKEEPPAVRKPTRTSRATRHTRTAPGGEDQGSRASEGFVQQARAPAARATGIRRLRGAPEAQPLEDLAGSKDPIPAPGPSEGSTRDEKTTESPCRSPQPEPGHTPASTKALPRTRLRTAEVKEEPPAVRKPTRTSRATRHTRTAPGGEDQGSRASEGSAQQARAPAARATGIRRLRGAAEGQPPEDLAGSKDPIPAPGPSEGPQHDAHSRKSTPEQTAERAKPLLTSSRVLRAPKGKPVEDQEGKGHSAAPQSRSNMSLPMGKSGTDGLLSGVGVRCSETGLQDTVQAKAVHGKKRAAPRERGRSPEPLIINKGLKILINRIEPVEDHNSSREAGKRKLKAEDSASADKGILLRTRHQNTTEGEEPRPEITVSAEKMKIKRQGKKPMELSQEVGLQSPGDGDEKAESRAKVRGKRACLRAGIRNQISQLHTAEEEVRERSVAVPMKNQEEKGATANSDFRCLRSRKPGMQPSLESESEQRVNRGAKRCAENLKDKDTVDTKKLRSRSHRHREDI</sequence>
<feature type="compositionally biased region" description="Basic and acidic residues" evidence="7">
    <location>
        <begin position="3143"/>
        <end position="3161"/>
    </location>
</feature>
<feature type="compositionally biased region" description="Basic and acidic residues" evidence="7">
    <location>
        <begin position="133"/>
        <end position="148"/>
    </location>
</feature>
<feature type="compositionally biased region" description="Basic and acidic residues" evidence="7">
    <location>
        <begin position="2090"/>
        <end position="2102"/>
    </location>
</feature>
<feature type="compositionally biased region" description="Low complexity" evidence="7">
    <location>
        <begin position="2977"/>
        <end position="2987"/>
    </location>
</feature>
<feature type="compositionally biased region" description="Basic and acidic residues" evidence="7">
    <location>
        <begin position="2050"/>
        <end position="2063"/>
    </location>
</feature>
<feature type="compositionally biased region" description="Basic and acidic residues" evidence="7">
    <location>
        <begin position="313"/>
        <end position="324"/>
    </location>
</feature>
<dbReference type="Gene3D" id="2.60.200.20">
    <property type="match status" value="1"/>
</dbReference>
<dbReference type="PANTHER" id="PTHR21603">
    <property type="entry name" value="ANTIGEN KI-67-LIKE PROTEIN"/>
    <property type="match status" value="1"/>
</dbReference>
<feature type="region of interest" description="Disordered" evidence="7">
    <location>
        <begin position="1295"/>
        <end position="3127"/>
    </location>
</feature>
<feature type="compositionally biased region" description="Basic and acidic residues" evidence="7">
    <location>
        <begin position="1126"/>
        <end position="1147"/>
    </location>
</feature>
<feature type="compositionally biased region" description="Basic and acidic residues" evidence="7">
    <location>
        <begin position="2815"/>
        <end position="2825"/>
    </location>
</feature>
<feature type="region of interest" description="Disordered" evidence="7">
    <location>
        <begin position="3143"/>
        <end position="3231"/>
    </location>
</feature>
<feature type="region of interest" description="Disordered" evidence="7">
    <location>
        <begin position="3247"/>
        <end position="3332"/>
    </location>
</feature>
<dbReference type="SMART" id="SM01295">
    <property type="entry name" value="K167R"/>
    <property type="match status" value="17"/>
</dbReference>
<keyword evidence="5" id="KW-0539">Nucleus</keyword>
<evidence type="ECO:0000256" key="5">
    <source>
        <dbReference type="ARBA" id="ARBA00023242"/>
    </source>
</evidence>
<dbReference type="Proteomes" id="UP000335636">
    <property type="component" value="Unassembled WGS sequence"/>
</dbReference>
<dbReference type="CDD" id="cd22673">
    <property type="entry name" value="FHA_Ki67"/>
    <property type="match status" value="1"/>
</dbReference>
<feature type="compositionally biased region" description="Basic and acidic residues" evidence="7">
    <location>
        <begin position="2453"/>
        <end position="2463"/>
    </location>
</feature>
<feature type="compositionally biased region" description="Basic residues" evidence="7">
    <location>
        <begin position="2466"/>
        <end position="2478"/>
    </location>
</feature>
<feature type="region of interest" description="Disordered" evidence="7">
    <location>
        <begin position="561"/>
        <end position="621"/>
    </location>
</feature>
<feature type="compositionally biased region" description="Basic and acidic residues" evidence="7">
    <location>
        <begin position="1746"/>
        <end position="1759"/>
    </location>
</feature>
<feature type="compositionally biased region" description="Basic and acidic residues" evidence="7">
    <location>
        <begin position="3295"/>
        <end position="3320"/>
    </location>
</feature>
<feature type="region of interest" description="Disordered" evidence="7">
    <location>
        <begin position="166"/>
        <end position="350"/>
    </location>
</feature>
<feature type="compositionally biased region" description="Basic residues" evidence="7">
    <location>
        <begin position="661"/>
        <end position="679"/>
    </location>
</feature>
<keyword evidence="2" id="KW-1017">Isopeptide bond</keyword>
<evidence type="ECO:0000313" key="9">
    <source>
        <dbReference type="EMBL" id="VTJ82220.1"/>
    </source>
</evidence>
<feature type="compositionally biased region" description="Basic and acidic residues" evidence="7">
    <location>
        <begin position="1392"/>
        <end position="1405"/>
    </location>
</feature>
<evidence type="ECO:0000259" key="8">
    <source>
        <dbReference type="PROSITE" id="PS50006"/>
    </source>
</evidence>
<feature type="compositionally biased region" description="Basic and acidic residues" evidence="7">
    <location>
        <begin position="1768"/>
        <end position="1777"/>
    </location>
</feature>
<feature type="region of interest" description="Disordered" evidence="7">
    <location>
        <begin position="658"/>
        <end position="694"/>
    </location>
</feature>
<evidence type="ECO:0000256" key="6">
    <source>
        <dbReference type="ARBA" id="ARBA00023306"/>
    </source>
</evidence>
<feature type="compositionally biased region" description="Low complexity" evidence="7">
    <location>
        <begin position="753"/>
        <end position="765"/>
    </location>
</feature>
<feature type="compositionally biased region" description="Basic and acidic residues" evidence="7">
    <location>
        <begin position="2114"/>
        <end position="2127"/>
    </location>
</feature>
<dbReference type="InterPro" id="IPR000253">
    <property type="entry name" value="FHA_dom"/>
</dbReference>
<dbReference type="GO" id="GO:0005694">
    <property type="term" value="C:chromosome"/>
    <property type="evidence" value="ECO:0007669"/>
    <property type="project" value="TreeGrafter"/>
</dbReference>
<feature type="compositionally biased region" description="Low complexity" evidence="7">
    <location>
        <begin position="2549"/>
        <end position="2559"/>
    </location>
</feature>
<feature type="compositionally biased region" description="Basic and acidic residues" evidence="7">
    <location>
        <begin position="3249"/>
        <end position="3258"/>
    </location>
</feature>
<keyword evidence="3" id="KW-0597">Phosphoprotein</keyword>
<feature type="compositionally biased region" description="Basic and acidic residues" evidence="7">
    <location>
        <begin position="1368"/>
        <end position="1380"/>
    </location>
</feature>
<evidence type="ECO:0000256" key="7">
    <source>
        <dbReference type="SAM" id="MobiDB-lite"/>
    </source>
</evidence>
<feature type="compositionally biased region" description="Basic residues" evidence="7">
    <location>
        <begin position="2828"/>
        <end position="2840"/>
    </location>
</feature>
<feature type="domain" description="FHA" evidence="8">
    <location>
        <begin position="27"/>
        <end position="76"/>
    </location>
</feature>
<feature type="compositionally biased region" description="Low complexity" evidence="7">
    <location>
        <begin position="2737"/>
        <end position="2747"/>
    </location>
</feature>
<feature type="compositionally biased region" description="Polar residues" evidence="7">
    <location>
        <begin position="103"/>
        <end position="112"/>
    </location>
</feature>
<feature type="compositionally biased region" description="Polar residues" evidence="7">
    <location>
        <begin position="607"/>
        <end position="621"/>
    </location>
</feature>
<feature type="region of interest" description="Disordered" evidence="7">
    <location>
        <begin position="869"/>
        <end position="1072"/>
    </location>
</feature>
<dbReference type="PANTHER" id="PTHR21603:SF17">
    <property type="entry name" value="PROLIFERATION MARKER PROTEIN KI-67"/>
    <property type="match status" value="1"/>
</dbReference>
<feature type="compositionally biased region" description="Polar residues" evidence="7">
    <location>
        <begin position="1110"/>
        <end position="1123"/>
    </location>
</feature>
<dbReference type="PROSITE" id="PS50006">
    <property type="entry name" value="FHA_DOMAIN"/>
    <property type="match status" value="1"/>
</dbReference>
<feature type="compositionally biased region" description="Basic and acidic residues" evidence="7">
    <location>
        <begin position="2375"/>
        <end position="2384"/>
    </location>
</feature>
<feature type="compositionally biased region" description="Basic and acidic residues" evidence="7">
    <location>
        <begin position="2695"/>
        <end position="2705"/>
    </location>
</feature>
<feature type="compositionally biased region" description="Basic and acidic residues" evidence="7">
    <location>
        <begin position="3055"/>
        <end position="3064"/>
    </location>
</feature>
<comment type="caution">
    <text evidence="9">The sequence shown here is derived from an EMBL/GenBank/DDBJ whole genome shotgun (WGS) entry which is preliminary data.</text>
</comment>
<gene>
    <name evidence="9" type="ORF">MONAX_5E000901</name>
</gene>
<feature type="compositionally biased region" description="Basic residues" evidence="7">
    <location>
        <begin position="2948"/>
        <end position="2960"/>
    </location>
</feature>
<reference evidence="9" key="1">
    <citation type="submission" date="2019-04" db="EMBL/GenBank/DDBJ databases">
        <authorList>
            <person name="Alioto T."/>
            <person name="Alioto T."/>
        </authorList>
    </citation>
    <scope>NUCLEOTIDE SEQUENCE [LARGE SCALE GENOMIC DNA]</scope>
</reference>